<comment type="similarity">
    <text evidence="1">Belongs to the sigma-70 factor family. ECF subfamily.</text>
</comment>
<evidence type="ECO:0000256" key="4">
    <source>
        <dbReference type="ARBA" id="ARBA00023163"/>
    </source>
</evidence>
<dbReference type="Proteomes" id="UP000178606">
    <property type="component" value="Unassembled WGS sequence"/>
</dbReference>
<name>A0A1F6CLP4_HANXR</name>
<dbReference type="InterPro" id="IPR014284">
    <property type="entry name" value="RNA_pol_sigma-70_dom"/>
</dbReference>
<evidence type="ECO:0000313" key="8">
    <source>
        <dbReference type="Proteomes" id="UP000178606"/>
    </source>
</evidence>
<keyword evidence="3" id="KW-0731">Sigma factor</keyword>
<accession>A0A1F6CLP4</accession>
<gene>
    <name evidence="7" type="ORF">A3F84_02210</name>
</gene>
<keyword evidence="2" id="KW-0805">Transcription regulation</keyword>
<dbReference type="PANTHER" id="PTHR43133">
    <property type="entry name" value="RNA POLYMERASE ECF-TYPE SIGMA FACTO"/>
    <property type="match status" value="1"/>
</dbReference>
<dbReference type="PANTHER" id="PTHR43133:SF51">
    <property type="entry name" value="RNA POLYMERASE SIGMA FACTOR"/>
    <property type="match status" value="1"/>
</dbReference>
<dbReference type="InterPro" id="IPR013324">
    <property type="entry name" value="RNA_pol_sigma_r3/r4-like"/>
</dbReference>
<evidence type="ECO:0000259" key="6">
    <source>
        <dbReference type="Pfam" id="PF08281"/>
    </source>
</evidence>
<dbReference type="InterPro" id="IPR013249">
    <property type="entry name" value="RNA_pol_sigma70_r4_t2"/>
</dbReference>
<reference evidence="7 8" key="1">
    <citation type="journal article" date="2016" name="Nat. Commun.">
        <title>Thousands of microbial genomes shed light on interconnected biogeochemical processes in an aquifer system.</title>
        <authorList>
            <person name="Anantharaman K."/>
            <person name="Brown C.T."/>
            <person name="Hug L.A."/>
            <person name="Sharon I."/>
            <person name="Castelle C.J."/>
            <person name="Probst A.J."/>
            <person name="Thomas B.C."/>
            <person name="Singh A."/>
            <person name="Wilkins M.J."/>
            <person name="Karaoz U."/>
            <person name="Brodie E.L."/>
            <person name="Williams K.H."/>
            <person name="Hubbard S.S."/>
            <person name="Banfield J.F."/>
        </authorList>
    </citation>
    <scope>NUCLEOTIDE SEQUENCE [LARGE SCALE GENOMIC DNA]</scope>
    <source>
        <strain evidence="8">RIFCSPLOWO2_12_FULL_64_10</strain>
    </source>
</reference>
<dbReference type="InterPro" id="IPR007627">
    <property type="entry name" value="RNA_pol_sigma70_r2"/>
</dbReference>
<dbReference type="GO" id="GO:0006352">
    <property type="term" value="P:DNA-templated transcription initiation"/>
    <property type="evidence" value="ECO:0007669"/>
    <property type="project" value="InterPro"/>
</dbReference>
<dbReference type="CDD" id="cd06171">
    <property type="entry name" value="Sigma70_r4"/>
    <property type="match status" value="1"/>
</dbReference>
<dbReference type="SUPFAM" id="SSF88946">
    <property type="entry name" value="Sigma2 domain of RNA polymerase sigma factors"/>
    <property type="match status" value="1"/>
</dbReference>
<feature type="domain" description="RNA polymerase sigma-70 region 2" evidence="5">
    <location>
        <begin position="24"/>
        <end position="90"/>
    </location>
</feature>
<dbReference type="NCBIfam" id="TIGR02937">
    <property type="entry name" value="sigma70-ECF"/>
    <property type="match status" value="1"/>
</dbReference>
<proteinExistence type="inferred from homology"/>
<keyword evidence="4" id="KW-0804">Transcription</keyword>
<dbReference type="Gene3D" id="1.10.1740.10">
    <property type="match status" value="1"/>
</dbReference>
<dbReference type="Pfam" id="PF04542">
    <property type="entry name" value="Sigma70_r2"/>
    <property type="match status" value="1"/>
</dbReference>
<evidence type="ECO:0008006" key="9">
    <source>
        <dbReference type="Google" id="ProtNLM"/>
    </source>
</evidence>
<feature type="domain" description="RNA polymerase sigma factor 70 region 4 type 2" evidence="6">
    <location>
        <begin position="106"/>
        <end position="154"/>
    </location>
</feature>
<dbReference type="AlphaFoldDB" id="A0A1F6CLP4"/>
<sequence length="154" mass="16933">MAPDPDSGRVARCRAGDAAAFRELFDLYAARVLGTARRITGSSHDAEDVLQEVFLKVHRNLGSFAGRSTFSLWIHKIAVHESVNWKRRRRAPVEAPAPGAPGDAGELLAPLSPPLRVVMSLRYVSGFSYDEIAELLEIPVGTVKSRIFEAHEKL</sequence>
<comment type="caution">
    <text evidence="7">The sequence shown here is derived from an EMBL/GenBank/DDBJ whole genome shotgun (WGS) entry which is preliminary data.</text>
</comment>
<organism evidence="7 8">
    <name type="scientific">Handelsmanbacteria sp. (strain RIFCSPLOWO2_12_FULL_64_10)</name>
    <dbReference type="NCBI Taxonomy" id="1817868"/>
    <lineage>
        <taxon>Bacteria</taxon>
        <taxon>Candidatus Handelsmaniibacteriota</taxon>
    </lineage>
</organism>
<dbReference type="InterPro" id="IPR036388">
    <property type="entry name" value="WH-like_DNA-bd_sf"/>
</dbReference>
<feature type="non-terminal residue" evidence="7">
    <location>
        <position position="154"/>
    </location>
</feature>
<evidence type="ECO:0000256" key="3">
    <source>
        <dbReference type="ARBA" id="ARBA00023082"/>
    </source>
</evidence>
<dbReference type="InterPro" id="IPR013325">
    <property type="entry name" value="RNA_pol_sigma_r2"/>
</dbReference>
<protein>
    <recommendedName>
        <fullName evidence="9">RNA polymerase subunit sigma-24</fullName>
    </recommendedName>
</protein>
<dbReference type="GO" id="GO:0016987">
    <property type="term" value="F:sigma factor activity"/>
    <property type="evidence" value="ECO:0007669"/>
    <property type="project" value="UniProtKB-KW"/>
</dbReference>
<dbReference type="GO" id="GO:0003677">
    <property type="term" value="F:DNA binding"/>
    <property type="evidence" value="ECO:0007669"/>
    <property type="project" value="InterPro"/>
</dbReference>
<dbReference type="EMBL" id="MFKF01000216">
    <property type="protein sequence ID" value="OGG49998.1"/>
    <property type="molecule type" value="Genomic_DNA"/>
</dbReference>
<evidence type="ECO:0000256" key="2">
    <source>
        <dbReference type="ARBA" id="ARBA00023015"/>
    </source>
</evidence>
<evidence type="ECO:0000256" key="1">
    <source>
        <dbReference type="ARBA" id="ARBA00010641"/>
    </source>
</evidence>
<dbReference type="Pfam" id="PF08281">
    <property type="entry name" value="Sigma70_r4_2"/>
    <property type="match status" value="1"/>
</dbReference>
<dbReference type="SUPFAM" id="SSF88659">
    <property type="entry name" value="Sigma3 and sigma4 domains of RNA polymerase sigma factors"/>
    <property type="match status" value="1"/>
</dbReference>
<dbReference type="InterPro" id="IPR039425">
    <property type="entry name" value="RNA_pol_sigma-70-like"/>
</dbReference>
<dbReference type="Gene3D" id="1.10.10.10">
    <property type="entry name" value="Winged helix-like DNA-binding domain superfamily/Winged helix DNA-binding domain"/>
    <property type="match status" value="1"/>
</dbReference>
<evidence type="ECO:0000259" key="5">
    <source>
        <dbReference type="Pfam" id="PF04542"/>
    </source>
</evidence>
<evidence type="ECO:0000313" key="7">
    <source>
        <dbReference type="EMBL" id="OGG49998.1"/>
    </source>
</evidence>